<evidence type="ECO:0000313" key="7">
    <source>
        <dbReference type="EMBL" id="TCD60923.1"/>
    </source>
</evidence>
<keyword evidence="3 6" id="KW-1133">Transmembrane helix</keyword>
<feature type="compositionally biased region" description="Polar residues" evidence="5">
    <location>
        <begin position="67"/>
        <end position="108"/>
    </location>
</feature>
<evidence type="ECO:0000256" key="6">
    <source>
        <dbReference type="SAM" id="Phobius"/>
    </source>
</evidence>
<organism evidence="7 8">
    <name type="scientific">Steccherinum ochraceum</name>
    <dbReference type="NCBI Taxonomy" id="92696"/>
    <lineage>
        <taxon>Eukaryota</taxon>
        <taxon>Fungi</taxon>
        <taxon>Dikarya</taxon>
        <taxon>Basidiomycota</taxon>
        <taxon>Agaricomycotina</taxon>
        <taxon>Agaricomycetes</taxon>
        <taxon>Polyporales</taxon>
        <taxon>Steccherinaceae</taxon>
        <taxon>Steccherinum</taxon>
    </lineage>
</organism>
<evidence type="ECO:0000256" key="2">
    <source>
        <dbReference type="ARBA" id="ARBA00022692"/>
    </source>
</evidence>
<feature type="compositionally biased region" description="Basic and acidic residues" evidence="5">
    <location>
        <begin position="235"/>
        <end position="244"/>
    </location>
</feature>
<gene>
    <name evidence="7" type="ORF">EIP91_009296</name>
</gene>
<dbReference type="Proteomes" id="UP000292702">
    <property type="component" value="Unassembled WGS sequence"/>
</dbReference>
<dbReference type="EMBL" id="RWJN01000526">
    <property type="protein sequence ID" value="TCD60923.1"/>
    <property type="molecule type" value="Genomic_DNA"/>
</dbReference>
<dbReference type="CDD" id="cd12087">
    <property type="entry name" value="TM_EGFR-like"/>
    <property type="match status" value="1"/>
</dbReference>
<evidence type="ECO:0000256" key="5">
    <source>
        <dbReference type="SAM" id="MobiDB-lite"/>
    </source>
</evidence>
<keyword evidence="8" id="KW-1185">Reference proteome</keyword>
<dbReference type="InterPro" id="IPR051694">
    <property type="entry name" value="Immunoregulatory_rcpt-like"/>
</dbReference>
<evidence type="ECO:0000313" key="8">
    <source>
        <dbReference type="Proteomes" id="UP000292702"/>
    </source>
</evidence>
<keyword evidence="4 6" id="KW-0472">Membrane</keyword>
<feature type="region of interest" description="Disordered" evidence="5">
    <location>
        <begin position="164"/>
        <end position="201"/>
    </location>
</feature>
<proteinExistence type="predicted"/>
<protein>
    <submittedName>
        <fullName evidence="7">Uncharacterized protein</fullName>
    </submittedName>
</protein>
<accession>A0A4R0R4H0</accession>
<sequence>MPPGVPPALLHSRQIPSDSDAFCQSFREGCDCAGSAEGTTCNTCCQYPSQSDATPIVFPSPTEDLSDSSTGAPTATETLLSPQLPASSITFPSGPTPTQSNAGTSPPISVTPTVRAASSSKAGPIAGGVIGAVILIALLAGAFLFWRRRKAKRMAPSAEFMHHRGMTPSLSAPPLLRDVSTRDSEEEDTSPPPPFSRGNFNDPIFEKLTAAAAQRQEVEQQMYQHSSFDPYVGYGDEKDPRDFMGESSAAGAAGMQSHHSNVSESLEPLRPLRRESLE</sequence>
<dbReference type="PANTHER" id="PTHR15549">
    <property type="entry name" value="PAIRED IMMUNOGLOBULIN-LIKE TYPE 2 RECEPTOR"/>
    <property type="match status" value="1"/>
</dbReference>
<reference evidence="7 8" key="1">
    <citation type="submission" date="2018-11" db="EMBL/GenBank/DDBJ databases">
        <title>Genome assembly of Steccherinum ochraceum LE-BIN_3174, the white-rot fungus of the Steccherinaceae family (The Residual Polyporoid clade, Polyporales, Basidiomycota).</title>
        <authorList>
            <person name="Fedorova T.V."/>
            <person name="Glazunova O.A."/>
            <person name="Landesman E.O."/>
            <person name="Moiseenko K.V."/>
            <person name="Psurtseva N.V."/>
            <person name="Savinova O.S."/>
            <person name="Shakhova N.V."/>
            <person name="Tyazhelova T.V."/>
            <person name="Vasina D.V."/>
        </authorList>
    </citation>
    <scope>NUCLEOTIDE SEQUENCE [LARGE SCALE GENOMIC DNA]</scope>
    <source>
        <strain evidence="7 8">LE-BIN_3174</strain>
    </source>
</reference>
<feature type="region of interest" description="Disordered" evidence="5">
    <location>
        <begin position="56"/>
        <end position="108"/>
    </location>
</feature>
<feature type="transmembrane region" description="Helical" evidence="6">
    <location>
        <begin position="125"/>
        <end position="146"/>
    </location>
</feature>
<name>A0A4R0R4H0_9APHY</name>
<comment type="caution">
    <text evidence="7">The sequence shown here is derived from an EMBL/GenBank/DDBJ whole genome shotgun (WGS) entry which is preliminary data.</text>
</comment>
<comment type="subcellular location">
    <subcellularLocation>
        <location evidence="1">Membrane</location>
        <topology evidence="1">Single-pass membrane protein</topology>
    </subcellularLocation>
</comment>
<keyword evidence="2 6" id="KW-0812">Transmembrane</keyword>
<evidence type="ECO:0000256" key="4">
    <source>
        <dbReference type="ARBA" id="ARBA00023136"/>
    </source>
</evidence>
<dbReference type="GO" id="GO:0016020">
    <property type="term" value="C:membrane"/>
    <property type="evidence" value="ECO:0007669"/>
    <property type="project" value="UniProtKB-SubCell"/>
</dbReference>
<feature type="region of interest" description="Disordered" evidence="5">
    <location>
        <begin position="234"/>
        <end position="278"/>
    </location>
</feature>
<evidence type="ECO:0000256" key="1">
    <source>
        <dbReference type="ARBA" id="ARBA00004167"/>
    </source>
</evidence>
<dbReference type="AlphaFoldDB" id="A0A4R0R4H0"/>
<evidence type="ECO:0000256" key="3">
    <source>
        <dbReference type="ARBA" id="ARBA00022989"/>
    </source>
</evidence>
<dbReference type="GO" id="GO:0071944">
    <property type="term" value="C:cell periphery"/>
    <property type="evidence" value="ECO:0007669"/>
    <property type="project" value="UniProtKB-ARBA"/>
</dbReference>